<sequence length="202" mass="23522">MNTRISSLFIALALSAKGFIKLISPKVYPNRVTQLNSNIPDKVVVIFDHGDAVSKFNRWESYISNKKPGYYPKVSTEAVVLGRQFIRSRETPYVMEWCHMVPALKTDLASEVFYYKEKYYKNMTSHVCLGEISVPKRTYFIHGIVENPENVLYEFSIHGFLRRLQQNGYRSSPPIKINISNLKDWCYGIYHFSLTRSFEKKS</sequence>
<name>A0A6C0F9K2_9ZZZZ</name>
<accession>A0A6C0F9K2</accession>
<proteinExistence type="predicted"/>
<protein>
    <submittedName>
        <fullName evidence="1">Uncharacterized protein</fullName>
    </submittedName>
</protein>
<dbReference type="AlphaFoldDB" id="A0A6C0F9K2"/>
<reference evidence="1" key="1">
    <citation type="journal article" date="2020" name="Nature">
        <title>Giant virus diversity and host interactions through global metagenomics.</title>
        <authorList>
            <person name="Schulz F."/>
            <person name="Roux S."/>
            <person name="Paez-Espino D."/>
            <person name="Jungbluth S."/>
            <person name="Walsh D.A."/>
            <person name="Denef V.J."/>
            <person name="McMahon K.D."/>
            <person name="Konstantinidis K.T."/>
            <person name="Eloe-Fadrosh E.A."/>
            <person name="Kyrpides N.C."/>
            <person name="Woyke T."/>
        </authorList>
    </citation>
    <scope>NUCLEOTIDE SEQUENCE</scope>
    <source>
        <strain evidence="1">GVMAG-S-ERX556101-89</strain>
    </source>
</reference>
<dbReference type="EMBL" id="MN738829">
    <property type="protein sequence ID" value="QHT38358.1"/>
    <property type="molecule type" value="Genomic_DNA"/>
</dbReference>
<evidence type="ECO:0000313" key="1">
    <source>
        <dbReference type="EMBL" id="QHT38358.1"/>
    </source>
</evidence>
<organism evidence="1">
    <name type="scientific">viral metagenome</name>
    <dbReference type="NCBI Taxonomy" id="1070528"/>
    <lineage>
        <taxon>unclassified sequences</taxon>
        <taxon>metagenomes</taxon>
        <taxon>organismal metagenomes</taxon>
    </lineage>
</organism>